<evidence type="ECO:0000313" key="6">
    <source>
        <dbReference type="EMBL" id="SEG57566.1"/>
    </source>
</evidence>
<evidence type="ECO:0000259" key="5">
    <source>
        <dbReference type="PROSITE" id="PS50893"/>
    </source>
</evidence>
<protein>
    <submittedName>
        <fullName evidence="6">NitT/TauT family transport system ATP-binding protein</fullName>
    </submittedName>
</protein>
<dbReference type="SMART" id="SM00382">
    <property type="entry name" value="AAA"/>
    <property type="match status" value="1"/>
</dbReference>
<keyword evidence="1" id="KW-0813">Transport</keyword>
<dbReference type="PANTHER" id="PTHR42788">
    <property type="entry name" value="TAURINE IMPORT ATP-BINDING PROTEIN-RELATED"/>
    <property type="match status" value="1"/>
</dbReference>
<feature type="domain" description="ABC transporter" evidence="5">
    <location>
        <begin position="41"/>
        <end position="279"/>
    </location>
</feature>
<evidence type="ECO:0000256" key="2">
    <source>
        <dbReference type="ARBA" id="ARBA00022741"/>
    </source>
</evidence>
<evidence type="ECO:0000256" key="3">
    <source>
        <dbReference type="ARBA" id="ARBA00022840"/>
    </source>
</evidence>
<evidence type="ECO:0000313" key="7">
    <source>
        <dbReference type="Proteomes" id="UP000236754"/>
    </source>
</evidence>
<dbReference type="PROSITE" id="PS50893">
    <property type="entry name" value="ABC_TRANSPORTER_2"/>
    <property type="match status" value="1"/>
</dbReference>
<dbReference type="AlphaFoldDB" id="A0A1H6BBK0"/>
<keyword evidence="3 6" id="KW-0067">ATP-binding</keyword>
<dbReference type="InterPro" id="IPR003439">
    <property type="entry name" value="ABC_transporter-like_ATP-bd"/>
</dbReference>
<evidence type="ECO:0000256" key="4">
    <source>
        <dbReference type="SAM" id="MobiDB-lite"/>
    </source>
</evidence>
<dbReference type="InterPro" id="IPR003593">
    <property type="entry name" value="AAA+_ATPase"/>
</dbReference>
<dbReference type="InterPro" id="IPR027417">
    <property type="entry name" value="P-loop_NTPase"/>
</dbReference>
<dbReference type="GO" id="GO:0016887">
    <property type="term" value="F:ATP hydrolysis activity"/>
    <property type="evidence" value="ECO:0007669"/>
    <property type="project" value="InterPro"/>
</dbReference>
<accession>A0A1H6BBK0</accession>
<name>A0A1H6BBK0_9ACTN</name>
<dbReference type="PANTHER" id="PTHR42788:SF13">
    <property type="entry name" value="ALIPHATIC SULFONATES IMPORT ATP-BINDING PROTEIN SSUB"/>
    <property type="match status" value="1"/>
</dbReference>
<keyword evidence="2" id="KW-0547">Nucleotide-binding</keyword>
<dbReference type="OrthoDB" id="8773773at2"/>
<keyword evidence="7" id="KW-1185">Reference proteome</keyword>
<dbReference type="InterPro" id="IPR017871">
    <property type="entry name" value="ABC_transporter-like_CS"/>
</dbReference>
<proteinExistence type="predicted"/>
<dbReference type="RefSeq" id="WP_103886602.1">
    <property type="nucleotide sequence ID" value="NZ_FNVU01000006.1"/>
</dbReference>
<dbReference type="EMBL" id="FNVU01000006">
    <property type="protein sequence ID" value="SEG57566.1"/>
    <property type="molecule type" value="Genomic_DNA"/>
</dbReference>
<gene>
    <name evidence="6" type="ORF">SAMN05216223_106346</name>
</gene>
<dbReference type="SUPFAM" id="SSF52540">
    <property type="entry name" value="P-loop containing nucleoside triphosphate hydrolases"/>
    <property type="match status" value="1"/>
</dbReference>
<dbReference type="GO" id="GO:0005524">
    <property type="term" value="F:ATP binding"/>
    <property type="evidence" value="ECO:0007669"/>
    <property type="project" value="UniProtKB-KW"/>
</dbReference>
<reference evidence="6 7" key="1">
    <citation type="submission" date="2016-10" db="EMBL/GenBank/DDBJ databases">
        <authorList>
            <person name="de Groot N.N."/>
        </authorList>
    </citation>
    <scope>NUCLEOTIDE SEQUENCE [LARGE SCALE GENOMIC DNA]</scope>
    <source>
        <strain evidence="6 7">CGMCC 4.2023</strain>
    </source>
</reference>
<dbReference type="Proteomes" id="UP000236754">
    <property type="component" value="Unassembled WGS sequence"/>
</dbReference>
<sequence length="326" mass="35118">MSFLGKSYQPSPPAEAEGTKSPAADPSPNLSAESDGPVIDVRAARAHYPTSAGPLTVLGGVDLTVGRGEVVAVIGPSGCGKTTMLRALQGLVRVDAGTISVQGRAPGDRSGRGTGTGTGYVFQQPSLFPWWSVRKNIEFGLRLRAHRPRLDAAERREHADRLLELVGLAGFHDFRPAALSGGMQQRVNLARALAVEPAVLLLDEPFSAVDTLTRERLQRVLARSLHALGTAAVIVTHDIREAVFLADRVAVMSERPGRIVETFTVARSHPRDEDYQHGEELAAISARVYHRLRSSDEKAHASELTSARELVDFAGSPTPRRDEPHA</sequence>
<organism evidence="6 7">
    <name type="scientific">Actinacidiphila yanglinensis</name>
    <dbReference type="NCBI Taxonomy" id="310779"/>
    <lineage>
        <taxon>Bacteria</taxon>
        <taxon>Bacillati</taxon>
        <taxon>Actinomycetota</taxon>
        <taxon>Actinomycetes</taxon>
        <taxon>Kitasatosporales</taxon>
        <taxon>Streptomycetaceae</taxon>
        <taxon>Actinacidiphila</taxon>
    </lineage>
</organism>
<dbReference type="CDD" id="cd03293">
    <property type="entry name" value="ABC_NrtD_SsuB_transporters"/>
    <property type="match status" value="1"/>
</dbReference>
<dbReference type="Pfam" id="PF00005">
    <property type="entry name" value="ABC_tran"/>
    <property type="match status" value="1"/>
</dbReference>
<dbReference type="PROSITE" id="PS00211">
    <property type="entry name" value="ABC_TRANSPORTER_1"/>
    <property type="match status" value="1"/>
</dbReference>
<dbReference type="InterPro" id="IPR050166">
    <property type="entry name" value="ABC_transporter_ATP-bind"/>
</dbReference>
<evidence type="ECO:0000256" key="1">
    <source>
        <dbReference type="ARBA" id="ARBA00022448"/>
    </source>
</evidence>
<feature type="region of interest" description="Disordered" evidence="4">
    <location>
        <begin position="298"/>
        <end position="326"/>
    </location>
</feature>
<feature type="region of interest" description="Disordered" evidence="4">
    <location>
        <begin position="1"/>
        <end position="35"/>
    </location>
</feature>
<dbReference type="Gene3D" id="3.40.50.300">
    <property type="entry name" value="P-loop containing nucleotide triphosphate hydrolases"/>
    <property type="match status" value="1"/>
</dbReference>